<proteinExistence type="predicted"/>
<protein>
    <recommendedName>
        <fullName evidence="4">DUF1983 domain-containing protein</fullName>
    </recommendedName>
</protein>
<name>A0A147IM30_9SPHN</name>
<evidence type="ECO:0008006" key="4">
    <source>
        <dbReference type="Google" id="ProtNLM"/>
    </source>
</evidence>
<feature type="region of interest" description="Disordered" evidence="1">
    <location>
        <begin position="1127"/>
        <end position="1151"/>
    </location>
</feature>
<comment type="caution">
    <text evidence="2">The sequence shown here is derived from an EMBL/GenBank/DDBJ whole genome shotgun (WGS) entry which is preliminary data.</text>
</comment>
<gene>
    <name evidence="2" type="ORF">SB4_15950</name>
</gene>
<evidence type="ECO:0000256" key="1">
    <source>
        <dbReference type="SAM" id="MobiDB-lite"/>
    </source>
</evidence>
<dbReference type="Proteomes" id="UP000074072">
    <property type="component" value="Unassembled WGS sequence"/>
</dbReference>
<evidence type="ECO:0000313" key="3">
    <source>
        <dbReference type="Proteomes" id="UP000074072"/>
    </source>
</evidence>
<reference evidence="2 3" key="1">
    <citation type="journal article" date="2016" name="Front. Microbiol.">
        <title>Genomic Resource of Rice Seed Associated Bacteria.</title>
        <authorList>
            <person name="Midha S."/>
            <person name="Bansal K."/>
            <person name="Sharma S."/>
            <person name="Kumar N."/>
            <person name="Patil P.P."/>
            <person name="Chaudhry V."/>
            <person name="Patil P.B."/>
        </authorList>
    </citation>
    <scope>NUCLEOTIDE SEQUENCE [LARGE SCALE GENOMIC DNA]</scope>
    <source>
        <strain evidence="2 3">SB4</strain>
    </source>
</reference>
<dbReference type="PATRIC" id="fig|33051.4.peg.618"/>
<sequence length="1554" mass="165263">MSSIQIQSRIRGQYAGAEEGWTEQAAAHDPTAGSFTFSSNAPGTDVEVRARYRMTSGVYGAWFQDGIRTARVTIPYVDLTGTPSRLADINPGEGGKLGGIAPGADVTRDNTAKDTASVGGTPAATVRDNAGNAIAAIRDASGQIIKSVDLIAKADADRAAAAAAVEKAKSELTASVAATNTTVATVRQEAAQVRTDLAPQITAARDAAAKASADLSDEIARAKGAEGTISTTVTAAQKRADDAFTAISTETTQRADGDRLLSQRLDTVESTATTDRGNLTSRITQEVATLVSRDDAIGRRVDNVVAQASTDRSDYNAKINSEATARASVDQALSNKVDVVEARLRGDQDSGLSARIRDEATASVTRDAAITSRTTSLESKAAYTADQVAKTFPGFETTSTIWGWQTELGGRNTGNVGWEPNHTKGAGVAFAPGMGSWLYMDPAGWIKTTPGKRYRAGIWVWQWSAPNGYGGHTRVYWEGANKEYSANTYLGATSTAPEATDGFYTPIPNGAWHCYASDIQVDDAIVSNTNCYWIRPRINVDNIPTNGGYVIAGWFFREVTGEWSNAAKITDEATTRAGQDAAIGNRLQIVEANYVTNAQADAKVSAEATARSNETSGLANRIGSVETRYSGAGNLVTNSDLTSLDGWQITSQPAGTSFDRNGGGDYWNITGENSITIGENGVASTLCEIVSAPVAVKGGDYVQGYAFAASHRANNWVSIFFYKRDGSWNGYAGEFTSARYNNGGPDLGGWDQTGAKSVRVPDGTATMRLALRKYQTFSSEAGSIAWFIRPYLGFARQGQTEWNPYTPGSAKAVVNATNARISDEATASANRDSAISNRVATTESQISGGQDSWLAARIRDEATASNNRDNSISNRVATTEAQFRGDQDSGLKTLVRNNRRNLVDVGWWKKGAAIPWGLNGGQRNEIVEFPHGGNFDNLPMPDGSSGDAWLCQADGSGQGAGGWNSGIIAPLDPDKTYRFMIPIATLGSGTRTSYWGTSNVCDINTTTENGNPYFAYIGNLTPNKWHLFVGYLFPRNSAGKTHAGAGVWDMATGIKIADGWNYCFRPDGFQPSHRAYQFYATNGAYQAFGRPIIELVDGSEAPIFAALAASKSATNAQARITDEATASANRDNALSNRISTTESQMSGGQDSWLAARIRDEATASANRDSSLSNRVATTEANYAGVRNDLNNWNGDRYQDYLRVNGRVTDEATASANRDNALSNRVSTTEAQIAGGQDSWLAARIRDEATASASRDASISNRTSVVEAQVSNDSGNMLRNGTFNAPGWVGRGGAAIPPGWGGWANDNGAFLGASPRDSRYGAPAPLQIDRGGINNGITQPIYNVAPGWYAFEVDVTGEDGNWSGSGVHVNFNNGYVFNFGFATNADTAGRFGDIGTANRQFTWLFYNGANTGNANLYLMSGWSGFQGGTNFGFFRSVWHRVVMRPATAGEIAAQKVQDSNLVARVSTTESAISTLNGRAAAYWQVQAVAGNNRAQMTVRADANGGGGVDIVGDVNFAGNLNVGADSGGNRMKITNQNIQVFDGNGTRRVAFGLNF</sequence>
<organism evidence="2 3">
    <name type="scientific">Sphingomonas sanguinis</name>
    <dbReference type="NCBI Taxonomy" id="33051"/>
    <lineage>
        <taxon>Bacteria</taxon>
        <taxon>Pseudomonadati</taxon>
        <taxon>Pseudomonadota</taxon>
        <taxon>Alphaproteobacteria</taxon>
        <taxon>Sphingomonadales</taxon>
        <taxon>Sphingomonadaceae</taxon>
        <taxon>Sphingomonas</taxon>
    </lineage>
</organism>
<evidence type="ECO:0000313" key="2">
    <source>
        <dbReference type="EMBL" id="KTT96326.1"/>
    </source>
</evidence>
<feature type="compositionally biased region" description="Polar residues" evidence="1">
    <location>
        <begin position="1127"/>
        <end position="1149"/>
    </location>
</feature>
<dbReference type="EMBL" id="LDTE01000114">
    <property type="protein sequence ID" value="KTT96326.1"/>
    <property type="molecule type" value="Genomic_DNA"/>
</dbReference>
<accession>A0A147IM30</accession>